<dbReference type="EMBL" id="FQUV01000004">
    <property type="protein sequence ID" value="SHF20126.1"/>
    <property type="molecule type" value="Genomic_DNA"/>
</dbReference>
<sequence>MRKIVMSCAACALALTAGIAGATGLNGDDSSGLGAQLDERRVDIKGGVFFPPMILASAGEVITIRNEEDTVHDATAIDGSWTTGPIQPGAVAEVTVGADMFLCFKSTYNEGYKGAFGSVETGEAPECFELSGAGDGSNDGQN</sequence>
<dbReference type="RefSeq" id="WP_139250656.1">
    <property type="nucleotide sequence ID" value="NZ_FQUV01000004.1"/>
</dbReference>
<accession>A0A1M4ZRC9</accession>
<dbReference type="SUPFAM" id="SSF49503">
    <property type="entry name" value="Cupredoxins"/>
    <property type="match status" value="1"/>
</dbReference>
<evidence type="ECO:0000313" key="3">
    <source>
        <dbReference type="Proteomes" id="UP000184144"/>
    </source>
</evidence>
<dbReference type="InterPro" id="IPR008972">
    <property type="entry name" value="Cupredoxin"/>
</dbReference>
<dbReference type="STRING" id="1486859.SAMN05444273_104276"/>
<reference evidence="3" key="1">
    <citation type="submission" date="2016-11" db="EMBL/GenBank/DDBJ databases">
        <authorList>
            <person name="Varghese N."/>
            <person name="Submissions S."/>
        </authorList>
    </citation>
    <scope>NUCLEOTIDE SEQUENCE [LARGE SCALE GENOMIC DNA]</scope>
    <source>
        <strain evidence="3">DSM 100566</strain>
    </source>
</reference>
<evidence type="ECO:0000313" key="2">
    <source>
        <dbReference type="EMBL" id="SHF20126.1"/>
    </source>
</evidence>
<organism evidence="2 3">
    <name type="scientific">Litoreibacter ascidiaceicola</name>
    <dbReference type="NCBI Taxonomy" id="1486859"/>
    <lineage>
        <taxon>Bacteria</taxon>
        <taxon>Pseudomonadati</taxon>
        <taxon>Pseudomonadota</taxon>
        <taxon>Alphaproteobacteria</taxon>
        <taxon>Rhodobacterales</taxon>
        <taxon>Roseobacteraceae</taxon>
        <taxon>Litoreibacter</taxon>
    </lineage>
</organism>
<evidence type="ECO:0000256" key="1">
    <source>
        <dbReference type="SAM" id="SignalP"/>
    </source>
</evidence>
<dbReference type="OrthoDB" id="9796416at2"/>
<feature type="chain" id="PRO_5013268341" description="Plastocyanin" evidence="1">
    <location>
        <begin position="23"/>
        <end position="142"/>
    </location>
</feature>
<dbReference type="Proteomes" id="UP000184144">
    <property type="component" value="Unassembled WGS sequence"/>
</dbReference>
<gene>
    <name evidence="2" type="ORF">SAMN05444273_104276</name>
</gene>
<keyword evidence="3" id="KW-1185">Reference proteome</keyword>
<dbReference type="AlphaFoldDB" id="A0A1M4ZRC9"/>
<feature type="signal peptide" evidence="1">
    <location>
        <begin position="1"/>
        <end position="22"/>
    </location>
</feature>
<evidence type="ECO:0008006" key="4">
    <source>
        <dbReference type="Google" id="ProtNLM"/>
    </source>
</evidence>
<keyword evidence="1" id="KW-0732">Signal</keyword>
<protein>
    <recommendedName>
        <fullName evidence="4">Plastocyanin</fullName>
    </recommendedName>
</protein>
<proteinExistence type="predicted"/>
<name>A0A1M4ZRC9_9RHOB</name>